<proteinExistence type="predicted"/>
<name>A0A382TUG7_9ZZZZ</name>
<dbReference type="Pfam" id="PF00005">
    <property type="entry name" value="ABC_tran"/>
    <property type="match status" value="1"/>
</dbReference>
<evidence type="ECO:0000256" key="4">
    <source>
        <dbReference type="ARBA" id="ARBA00023136"/>
    </source>
</evidence>
<dbReference type="PANTHER" id="PTHR43297">
    <property type="entry name" value="OLIGOPEPTIDE TRANSPORT ATP-BINDING PROTEIN APPD"/>
    <property type="match status" value="1"/>
</dbReference>
<evidence type="ECO:0000313" key="6">
    <source>
        <dbReference type="EMBL" id="SVD25710.1"/>
    </source>
</evidence>
<dbReference type="PANTHER" id="PTHR43297:SF2">
    <property type="entry name" value="DIPEPTIDE TRANSPORT ATP-BINDING PROTEIN DPPD"/>
    <property type="match status" value="1"/>
</dbReference>
<dbReference type="GO" id="GO:0016887">
    <property type="term" value="F:ATP hydrolysis activity"/>
    <property type="evidence" value="ECO:0007669"/>
    <property type="project" value="InterPro"/>
</dbReference>
<evidence type="ECO:0000256" key="2">
    <source>
        <dbReference type="ARBA" id="ARBA00022448"/>
    </source>
</evidence>
<dbReference type="PROSITE" id="PS50893">
    <property type="entry name" value="ABC_TRANSPORTER_2"/>
    <property type="match status" value="1"/>
</dbReference>
<protein>
    <recommendedName>
        <fullName evidence="5">ABC transporter domain-containing protein</fullName>
    </recommendedName>
</protein>
<dbReference type="InterPro" id="IPR017871">
    <property type="entry name" value="ABC_transporter-like_CS"/>
</dbReference>
<feature type="domain" description="ABC transporter" evidence="5">
    <location>
        <begin position="5"/>
        <end position="203"/>
    </location>
</feature>
<keyword evidence="2" id="KW-0813">Transport</keyword>
<dbReference type="GO" id="GO:0005524">
    <property type="term" value="F:ATP binding"/>
    <property type="evidence" value="ECO:0007669"/>
    <property type="project" value="InterPro"/>
</dbReference>
<dbReference type="InterPro" id="IPR050388">
    <property type="entry name" value="ABC_Ni/Peptide_Import"/>
</dbReference>
<gene>
    <name evidence="6" type="ORF">METZ01_LOCUS378564</name>
</gene>
<dbReference type="SUPFAM" id="SSF52540">
    <property type="entry name" value="P-loop containing nucleoside triphosphate hydrolases"/>
    <property type="match status" value="1"/>
</dbReference>
<dbReference type="InterPro" id="IPR027417">
    <property type="entry name" value="P-loop_NTPase"/>
</dbReference>
<sequence>MSSLLEVKNLKTYFKVGLNKTAQAVDDVSFEIEKGKTLALVGESGCGKTQTAFSLIRLIADNGFHPSGQINFDKKNLSQLSEEEMQSIRGNDIAMIFQEPMTSLNPLYRIGNQLEEPLSQHSKIAKSPARKRAIELLDHVGIPDPHQRVDCFPHELSGGMKQRVMIAMALACKPKLLIADEPTTALDVTIQAQVLRLISDLQK</sequence>
<dbReference type="EMBL" id="UINC01139269">
    <property type="protein sequence ID" value="SVD25710.1"/>
    <property type="molecule type" value="Genomic_DNA"/>
</dbReference>
<dbReference type="AlphaFoldDB" id="A0A382TUG7"/>
<keyword evidence="4" id="KW-0472">Membrane</keyword>
<accession>A0A382TUG7</accession>
<evidence type="ECO:0000259" key="5">
    <source>
        <dbReference type="PROSITE" id="PS50893"/>
    </source>
</evidence>
<comment type="subcellular location">
    <subcellularLocation>
        <location evidence="1">Membrane</location>
    </subcellularLocation>
</comment>
<dbReference type="PROSITE" id="PS00211">
    <property type="entry name" value="ABC_TRANSPORTER_1"/>
    <property type="match status" value="1"/>
</dbReference>
<keyword evidence="3" id="KW-1003">Cell membrane</keyword>
<evidence type="ECO:0000256" key="3">
    <source>
        <dbReference type="ARBA" id="ARBA00022475"/>
    </source>
</evidence>
<organism evidence="6">
    <name type="scientific">marine metagenome</name>
    <dbReference type="NCBI Taxonomy" id="408172"/>
    <lineage>
        <taxon>unclassified sequences</taxon>
        <taxon>metagenomes</taxon>
        <taxon>ecological metagenomes</taxon>
    </lineage>
</organism>
<reference evidence="6" key="1">
    <citation type="submission" date="2018-05" db="EMBL/GenBank/DDBJ databases">
        <authorList>
            <person name="Lanie J.A."/>
            <person name="Ng W.-L."/>
            <person name="Kazmierczak K.M."/>
            <person name="Andrzejewski T.M."/>
            <person name="Davidsen T.M."/>
            <person name="Wayne K.J."/>
            <person name="Tettelin H."/>
            <person name="Glass J.I."/>
            <person name="Rusch D."/>
            <person name="Podicherti R."/>
            <person name="Tsui H.-C.T."/>
            <person name="Winkler M.E."/>
        </authorList>
    </citation>
    <scope>NUCLEOTIDE SEQUENCE</scope>
</reference>
<dbReference type="InterPro" id="IPR003439">
    <property type="entry name" value="ABC_transporter-like_ATP-bd"/>
</dbReference>
<evidence type="ECO:0000256" key="1">
    <source>
        <dbReference type="ARBA" id="ARBA00004370"/>
    </source>
</evidence>
<dbReference type="CDD" id="cd03257">
    <property type="entry name" value="ABC_NikE_OppD_transporters"/>
    <property type="match status" value="1"/>
</dbReference>
<feature type="non-terminal residue" evidence="6">
    <location>
        <position position="203"/>
    </location>
</feature>
<dbReference type="Gene3D" id="3.40.50.300">
    <property type="entry name" value="P-loop containing nucleotide triphosphate hydrolases"/>
    <property type="match status" value="1"/>
</dbReference>
<dbReference type="GO" id="GO:0016020">
    <property type="term" value="C:membrane"/>
    <property type="evidence" value="ECO:0007669"/>
    <property type="project" value="UniProtKB-SubCell"/>
</dbReference>